<evidence type="ECO:0000313" key="2">
    <source>
        <dbReference type="EMBL" id="OEU17851.1"/>
    </source>
</evidence>
<proteinExistence type="predicted"/>
<feature type="compositionally biased region" description="Acidic residues" evidence="1">
    <location>
        <begin position="1"/>
        <end position="33"/>
    </location>
</feature>
<gene>
    <name evidence="2" type="ORF">FRACYDRAFT_238279</name>
</gene>
<dbReference type="EMBL" id="KV784357">
    <property type="protein sequence ID" value="OEU17851.1"/>
    <property type="molecule type" value="Genomic_DNA"/>
</dbReference>
<dbReference type="Proteomes" id="UP000095751">
    <property type="component" value="Unassembled WGS sequence"/>
</dbReference>
<evidence type="ECO:0008006" key="4">
    <source>
        <dbReference type="Google" id="ProtNLM"/>
    </source>
</evidence>
<sequence length="352" mass="41577">MSISSNEEEEHEEYETESEDEDEDEDETDDDKEQEMGTTTTASYNLLPDSIRVKILNYLGGDQCTLDELIDLTVVSKQFYNDLKRQKGGIEWKIIPTYIISPRPKSNTRSLLRKLVYNQKENQSKKFNHYKRIKLNCINEYNDVSSWDAQQIHLTNTYYDIDTPKRRNRGNKLLFDISLPPTSLDKIYKRQVRPSVIFNIISCLFHRILTQLNTLQVTNIIWNYSKYNIDISGYQFHLIQDTIKEFIMNDTIFLIKNRQEYNDFVDLIDEPNENYIFQDFCENGTKLERLSIKNAKVFSSRCSSFSQCIDVPQNALMKFIRNAPKTLKWFHSDLTQGNIDVLKKERPDIEFM</sequence>
<feature type="region of interest" description="Disordered" evidence="1">
    <location>
        <begin position="1"/>
        <end position="43"/>
    </location>
</feature>
<dbReference type="OrthoDB" id="549243at2759"/>
<organism evidence="2 3">
    <name type="scientific">Fragilariopsis cylindrus CCMP1102</name>
    <dbReference type="NCBI Taxonomy" id="635003"/>
    <lineage>
        <taxon>Eukaryota</taxon>
        <taxon>Sar</taxon>
        <taxon>Stramenopiles</taxon>
        <taxon>Ochrophyta</taxon>
        <taxon>Bacillariophyta</taxon>
        <taxon>Bacillariophyceae</taxon>
        <taxon>Bacillariophycidae</taxon>
        <taxon>Bacillariales</taxon>
        <taxon>Bacillariaceae</taxon>
        <taxon>Fragilariopsis</taxon>
    </lineage>
</organism>
<dbReference type="AlphaFoldDB" id="A0A1E7FI53"/>
<accession>A0A1E7FI53</accession>
<keyword evidence="3" id="KW-1185">Reference proteome</keyword>
<reference evidence="2 3" key="1">
    <citation type="submission" date="2016-09" db="EMBL/GenBank/DDBJ databases">
        <title>Extensive genetic diversity and differential bi-allelic expression allows diatom success in the polar Southern Ocean.</title>
        <authorList>
            <consortium name="DOE Joint Genome Institute"/>
            <person name="Mock T."/>
            <person name="Otillar R.P."/>
            <person name="Strauss J."/>
            <person name="Dupont C."/>
            <person name="Frickenhaus S."/>
            <person name="Maumus F."/>
            <person name="Mcmullan M."/>
            <person name="Sanges R."/>
            <person name="Schmutz J."/>
            <person name="Toseland A."/>
            <person name="Valas R."/>
            <person name="Veluchamy A."/>
            <person name="Ward B.J."/>
            <person name="Allen A."/>
            <person name="Barry K."/>
            <person name="Falciatore A."/>
            <person name="Ferrante M."/>
            <person name="Fortunato A.E."/>
            <person name="Gloeckner G."/>
            <person name="Gruber A."/>
            <person name="Hipkin R."/>
            <person name="Janech M."/>
            <person name="Kroth P."/>
            <person name="Leese F."/>
            <person name="Lindquist E."/>
            <person name="Lyon B.R."/>
            <person name="Martin J."/>
            <person name="Mayer C."/>
            <person name="Parker M."/>
            <person name="Quesneville H."/>
            <person name="Raymond J."/>
            <person name="Uhlig C."/>
            <person name="Valentin K.U."/>
            <person name="Worden A.Z."/>
            <person name="Armbrust E.V."/>
            <person name="Bowler C."/>
            <person name="Green B."/>
            <person name="Moulton V."/>
            <person name="Van Oosterhout C."/>
            <person name="Grigoriev I."/>
        </authorList>
    </citation>
    <scope>NUCLEOTIDE SEQUENCE [LARGE SCALE GENOMIC DNA]</scope>
    <source>
        <strain evidence="2 3">CCMP1102</strain>
    </source>
</reference>
<evidence type="ECO:0000256" key="1">
    <source>
        <dbReference type="SAM" id="MobiDB-lite"/>
    </source>
</evidence>
<dbReference type="KEGG" id="fcy:FRACYDRAFT_238279"/>
<evidence type="ECO:0000313" key="3">
    <source>
        <dbReference type="Proteomes" id="UP000095751"/>
    </source>
</evidence>
<name>A0A1E7FI53_9STRA</name>
<protein>
    <recommendedName>
        <fullName evidence="4">F-box domain-containing protein</fullName>
    </recommendedName>
</protein>
<dbReference type="InParanoid" id="A0A1E7FI53"/>